<evidence type="ECO:0008006" key="4">
    <source>
        <dbReference type="Google" id="ProtNLM"/>
    </source>
</evidence>
<organism evidence="2 3">
    <name type="scientific">Leucothrix pacifica</name>
    <dbReference type="NCBI Taxonomy" id="1247513"/>
    <lineage>
        <taxon>Bacteria</taxon>
        <taxon>Pseudomonadati</taxon>
        <taxon>Pseudomonadota</taxon>
        <taxon>Gammaproteobacteria</taxon>
        <taxon>Thiotrichales</taxon>
        <taxon>Thiotrichaceae</taxon>
        <taxon>Leucothrix</taxon>
    </lineage>
</organism>
<dbReference type="OrthoDB" id="9877445at2"/>
<sequence>MVNQSRRQLLKGMGYGMAALATGSAASTVMAAAPSETINQSMQFVLPSCDITIYMQQTIGKEIVSLMNLTDQPVTLDSIKPVGLEHINGSLVVRLNNVADGKVVIQPGERLAFEVEATSQGSVNASGIPNVLAGHVNITSDHPAFNGKIPVTVFDSQVA</sequence>
<dbReference type="InterPro" id="IPR006311">
    <property type="entry name" value="TAT_signal"/>
</dbReference>
<evidence type="ECO:0000313" key="2">
    <source>
        <dbReference type="EMBL" id="PWQ99837.1"/>
    </source>
</evidence>
<dbReference type="EMBL" id="QGKM01000008">
    <property type="protein sequence ID" value="PWQ99837.1"/>
    <property type="molecule type" value="Genomic_DNA"/>
</dbReference>
<dbReference type="Proteomes" id="UP000245539">
    <property type="component" value="Unassembled WGS sequence"/>
</dbReference>
<reference evidence="2 3" key="1">
    <citation type="submission" date="2018-05" db="EMBL/GenBank/DDBJ databases">
        <title>Leucothrix arctica sp. nov., isolated from Arctic seawater.</title>
        <authorList>
            <person name="Choi A."/>
            <person name="Baek K."/>
        </authorList>
    </citation>
    <scope>NUCLEOTIDE SEQUENCE [LARGE SCALE GENOMIC DNA]</scope>
    <source>
        <strain evidence="2 3">JCM 18388</strain>
    </source>
</reference>
<gene>
    <name evidence="2" type="ORF">DKW60_05020</name>
</gene>
<feature type="signal peptide" evidence="1">
    <location>
        <begin position="1"/>
        <end position="31"/>
    </location>
</feature>
<evidence type="ECO:0000256" key="1">
    <source>
        <dbReference type="SAM" id="SignalP"/>
    </source>
</evidence>
<name>A0A317CNS2_9GAMM</name>
<dbReference type="AlphaFoldDB" id="A0A317CNS2"/>
<keyword evidence="3" id="KW-1185">Reference proteome</keyword>
<feature type="chain" id="PRO_5016251784" description="Copper chaperone PCu(A)C" evidence="1">
    <location>
        <begin position="32"/>
        <end position="159"/>
    </location>
</feature>
<comment type="caution">
    <text evidence="2">The sequence shown here is derived from an EMBL/GenBank/DDBJ whole genome shotgun (WGS) entry which is preliminary data.</text>
</comment>
<keyword evidence="1" id="KW-0732">Signal</keyword>
<dbReference type="RefSeq" id="WP_109836570.1">
    <property type="nucleotide sequence ID" value="NZ_QGKM01000008.1"/>
</dbReference>
<evidence type="ECO:0000313" key="3">
    <source>
        <dbReference type="Proteomes" id="UP000245539"/>
    </source>
</evidence>
<dbReference type="PROSITE" id="PS51318">
    <property type="entry name" value="TAT"/>
    <property type="match status" value="1"/>
</dbReference>
<protein>
    <recommendedName>
        <fullName evidence="4">Copper chaperone PCu(A)C</fullName>
    </recommendedName>
</protein>
<accession>A0A317CNS2</accession>
<proteinExistence type="predicted"/>